<keyword evidence="1" id="KW-0378">Hydrolase</keyword>
<protein>
    <submittedName>
        <fullName evidence="1">Endonuclease/exonuclease/phosphatase family protein</fullName>
    </submittedName>
</protein>
<keyword evidence="2" id="KW-1185">Reference proteome</keyword>
<keyword evidence="1" id="KW-0255">Endonuclease</keyword>
<organism evidence="1 2">
    <name type="scientific">Miniphocaeibacter halophilus</name>
    <dbReference type="NCBI Taxonomy" id="2931922"/>
    <lineage>
        <taxon>Bacteria</taxon>
        <taxon>Bacillati</taxon>
        <taxon>Bacillota</taxon>
        <taxon>Tissierellia</taxon>
        <taxon>Tissierellales</taxon>
        <taxon>Peptoniphilaceae</taxon>
        <taxon>Miniphocaeibacter</taxon>
    </lineage>
</organism>
<name>A0AC61MSA1_9FIRM</name>
<dbReference type="Proteomes" id="UP000595814">
    <property type="component" value="Chromosome"/>
</dbReference>
<gene>
    <name evidence="1" type="ORF">JFY71_08170</name>
</gene>
<dbReference type="EMBL" id="CP066744">
    <property type="protein sequence ID" value="QQK07291.1"/>
    <property type="molecule type" value="Genomic_DNA"/>
</dbReference>
<evidence type="ECO:0000313" key="2">
    <source>
        <dbReference type="Proteomes" id="UP000595814"/>
    </source>
</evidence>
<accession>A0AC61MSA1</accession>
<evidence type="ECO:0000313" key="1">
    <source>
        <dbReference type="EMBL" id="QQK07291.1"/>
    </source>
</evidence>
<proteinExistence type="predicted"/>
<keyword evidence="1" id="KW-0540">Nuclease</keyword>
<sequence length="269" mass="31693">MKILTLNTHSWLEKNQKEKFNIFIDNILEEKYDIIFLQEINQSISAKEIERKDEEIVELATVKEDNFGLLLKDELERKGLNYYYTWDSTHIGYDIYDEGIAILSLNPILEVKSKIISSSLEYKSPKTRKATGIKIKYKDKNIWAFTLHFSWWKDGSFQYEWEKLREIIKEIDADLFILAGDFNNNANIRNEGYDLILKSGFYDSFNLAKEKIGEYTVESEIDGWACDTSNKRIDFIFLSEEVVVKKYEVVFKNKLQISDHFGVKVELEI</sequence>
<reference evidence="1 2" key="1">
    <citation type="journal article" date="2022" name="Int. J. Syst. Evol. Microbiol.">
        <title>Miniphocaeibacter halophilus sp. nov., an ammonium-tolerant acetate-producing bacterium isolated from a biogas system.</title>
        <authorList>
            <person name="Schnurer A."/>
            <person name="Singh A."/>
            <person name="Bi S."/>
            <person name="Qiao W."/>
            <person name="Westerholm M."/>
        </authorList>
    </citation>
    <scope>NUCLEOTIDE SEQUENCE [LARGE SCALE GENOMIC DNA]</scope>
    <source>
        <strain evidence="1 2">AMB_01</strain>
    </source>
</reference>